<keyword evidence="4" id="KW-0472">Membrane</keyword>
<proteinExistence type="predicted"/>
<dbReference type="EMBL" id="JBHSCW010000001">
    <property type="protein sequence ID" value="MFC4350538.1"/>
    <property type="molecule type" value="Genomic_DNA"/>
</dbReference>
<reference evidence="6" key="1">
    <citation type="journal article" date="2019" name="Int. J. Syst. Evol. Microbiol.">
        <title>The Global Catalogue of Microorganisms (GCM) 10K type strain sequencing project: providing services to taxonomists for standard genome sequencing and annotation.</title>
        <authorList>
            <consortium name="The Broad Institute Genomics Platform"/>
            <consortium name="The Broad Institute Genome Sequencing Center for Infectious Disease"/>
            <person name="Wu L."/>
            <person name="Ma J."/>
        </authorList>
    </citation>
    <scope>NUCLEOTIDE SEQUENCE [LARGE SCALE GENOMIC DNA]</scope>
    <source>
        <strain evidence="6">CECT 8472</strain>
    </source>
</reference>
<accession>A0ABV8UI72</accession>
<dbReference type="Proteomes" id="UP001595799">
    <property type="component" value="Unassembled WGS sequence"/>
</dbReference>
<evidence type="ECO:0000256" key="2">
    <source>
        <dbReference type="ARBA" id="ARBA00022692"/>
    </source>
</evidence>
<keyword evidence="3" id="KW-1133">Transmembrane helix</keyword>
<keyword evidence="6" id="KW-1185">Reference proteome</keyword>
<evidence type="ECO:0000313" key="5">
    <source>
        <dbReference type="EMBL" id="MFC4350538.1"/>
    </source>
</evidence>
<dbReference type="RefSeq" id="WP_382420873.1">
    <property type="nucleotide sequence ID" value="NZ_JBHSCW010000001.1"/>
</dbReference>
<sequence>MENTMSVWTPRMLSILRIVSALIFLAHGTQKLLGFPRSEGTVAPFSVHTNHMVYSFMRVAGADFCCAR</sequence>
<name>A0ABV8UI72_9PROT</name>
<dbReference type="InterPro" id="IPR032808">
    <property type="entry name" value="DoxX"/>
</dbReference>
<evidence type="ECO:0000256" key="3">
    <source>
        <dbReference type="ARBA" id="ARBA00022989"/>
    </source>
</evidence>
<protein>
    <submittedName>
        <fullName evidence="5">DoxX family protein</fullName>
    </submittedName>
</protein>
<evidence type="ECO:0000313" key="6">
    <source>
        <dbReference type="Proteomes" id="UP001595799"/>
    </source>
</evidence>
<comment type="caution">
    <text evidence="5">The sequence shown here is derived from an EMBL/GenBank/DDBJ whole genome shotgun (WGS) entry which is preliminary data.</text>
</comment>
<comment type="subcellular location">
    <subcellularLocation>
        <location evidence="1">Membrane</location>
        <topology evidence="1">Multi-pass membrane protein</topology>
    </subcellularLocation>
</comment>
<keyword evidence="2" id="KW-0812">Transmembrane</keyword>
<organism evidence="5 6">
    <name type="scientific">Fodinicurvata halophila</name>
    <dbReference type="NCBI Taxonomy" id="1419723"/>
    <lineage>
        <taxon>Bacteria</taxon>
        <taxon>Pseudomonadati</taxon>
        <taxon>Pseudomonadota</taxon>
        <taxon>Alphaproteobacteria</taxon>
        <taxon>Rhodospirillales</taxon>
        <taxon>Rhodovibrionaceae</taxon>
        <taxon>Fodinicurvata</taxon>
    </lineage>
</organism>
<dbReference type="Pfam" id="PF07681">
    <property type="entry name" value="DoxX"/>
    <property type="match status" value="1"/>
</dbReference>
<gene>
    <name evidence="5" type="ORF">ACFOW6_03150</name>
</gene>
<evidence type="ECO:0000256" key="4">
    <source>
        <dbReference type="ARBA" id="ARBA00023136"/>
    </source>
</evidence>
<evidence type="ECO:0000256" key="1">
    <source>
        <dbReference type="ARBA" id="ARBA00004141"/>
    </source>
</evidence>